<protein>
    <recommendedName>
        <fullName evidence="7">FAD-binding domain-containing protein</fullName>
    </recommendedName>
</protein>
<evidence type="ECO:0000256" key="5">
    <source>
        <dbReference type="ARBA" id="ARBA00023002"/>
    </source>
</evidence>
<keyword evidence="9" id="KW-1185">Reference proteome</keyword>
<dbReference type="GO" id="GO:0071949">
    <property type="term" value="F:FAD binding"/>
    <property type="evidence" value="ECO:0007669"/>
    <property type="project" value="InterPro"/>
</dbReference>
<dbReference type="AlphaFoldDB" id="A0AAD9S139"/>
<organism evidence="8 9">
    <name type="scientific">Phomopsis amygdali</name>
    <name type="common">Fusicoccum amygdali</name>
    <dbReference type="NCBI Taxonomy" id="1214568"/>
    <lineage>
        <taxon>Eukaryota</taxon>
        <taxon>Fungi</taxon>
        <taxon>Dikarya</taxon>
        <taxon>Ascomycota</taxon>
        <taxon>Pezizomycotina</taxon>
        <taxon>Sordariomycetes</taxon>
        <taxon>Sordariomycetidae</taxon>
        <taxon>Diaporthales</taxon>
        <taxon>Diaporthaceae</taxon>
        <taxon>Diaporthe</taxon>
    </lineage>
</organism>
<accession>A0AAD9S139</accession>
<dbReference type="PANTHER" id="PTHR47356">
    <property type="entry name" value="FAD-DEPENDENT MONOOXYGENASE ASQG-RELATED"/>
    <property type="match status" value="1"/>
</dbReference>
<dbReference type="InterPro" id="IPR050562">
    <property type="entry name" value="FAD_mOase_fung"/>
</dbReference>
<name>A0AAD9S139_PHOAM</name>
<dbReference type="InterPro" id="IPR002938">
    <property type="entry name" value="FAD-bd"/>
</dbReference>
<feature type="transmembrane region" description="Helical" evidence="6">
    <location>
        <begin position="729"/>
        <end position="750"/>
    </location>
</feature>
<comment type="cofactor">
    <cofactor evidence="1">
        <name>FAD</name>
        <dbReference type="ChEBI" id="CHEBI:57692"/>
    </cofactor>
</comment>
<dbReference type="Gene3D" id="3.50.50.60">
    <property type="entry name" value="FAD/NAD(P)-binding domain"/>
    <property type="match status" value="1"/>
</dbReference>
<evidence type="ECO:0000256" key="3">
    <source>
        <dbReference type="ARBA" id="ARBA00022630"/>
    </source>
</evidence>
<comment type="caution">
    <text evidence="8">The sequence shown here is derived from an EMBL/GenBank/DDBJ whole genome shotgun (WGS) entry which is preliminary data.</text>
</comment>
<evidence type="ECO:0000256" key="6">
    <source>
        <dbReference type="SAM" id="Phobius"/>
    </source>
</evidence>
<dbReference type="Proteomes" id="UP001265746">
    <property type="component" value="Unassembled WGS sequence"/>
</dbReference>
<sequence>MSNKPFSVLIAGGGIAGLTLANMLEKIGVDYLILEGHREMAPQVGASIGILPNGCRILDQIGLYDEIRKLIDAPLFVSSLRSPEGSPITSYRGIGTQVNERHGYDTVFVDRQMILEALWRNLKHKKSVLVSKKVTKVELEPSRVKVETSDGSSYYGDILVGADGVHSKVRNEMWRIADTLEPGYIPASEHKVYKCIFGISIDKSWEHQTVQTNLNKGYSHLVISGPQDRVYWFLFVNMGKTHYGPEPPSFTKEDEEALVNEHMNDKILENRTFRDLYSTKISSVLTPLPEYVFKKWHFQRIMTIGDAAHKASHPRSLLPTMPFEPIAGQGGNSAIETAAVLVSNLATMLKSKTRLSDITTADINAVFAKTQATRETRTQTLVKASHEEQRFAAMETPLLELVGRYLLPHLPIDDKWDPWSNNIEGGHKLDIFDVPKRPRAVPFHDELASTPLTPSYFPKISVAVLLCSLLYVAQQALVLGPEAISQSGSFLDEVAKNIYTGFPSIDKLLSVLVWAFSEQVAGADPNKRIQCLYFLINLIPIIYIWSVEGYRNGNINSLVSIPSIFAIYQLIGIGKIAPLYFLLSVYTTRRSVYARTTGRPVPSHTAKVLLPALCLGYVVPTVLMFVPHEDSVTQQNVIAFWQPSPLYVSLLAWVGSKTMSALRPTKPFNLEIFENSDLSYLQSGYAFCFFATAITHISIFLYAGLSPSVSISQSFFDLPGFDSIDITAFWKYDMVLCFSSVAVWLLYSVFELRRFGYITTSAAFKAVGLTLTSVVLVGPGATYAGVWAWRESVIASYGKVTIKSKKE</sequence>
<dbReference type="EMBL" id="JAUJFL010000011">
    <property type="protein sequence ID" value="KAK2596358.1"/>
    <property type="molecule type" value="Genomic_DNA"/>
</dbReference>
<evidence type="ECO:0000313" key="8">
    <source>
        <dbReference type="EMBL" id="KAK2596358.1"/>
    </source>
</evidence>
<feature type="transmembrane region" description="Helical" evidence="6">
    <location>
        <begin position="566"/>
        <end position="587"/>
    </location>
</feature>
<feature type="transmembrane region" description="Helical" evidence="6">
    <location>
        <begin position="608"/>
        <end position="626"/>
    </location>
</feature>
<dbReference type="SUPFAM" id="SSF51905">
    <property type="entry name" value="FAD/NAD(P)-binding domain"/>
    <property type="match status" value="1"/>
</dbReference>
<feature type="domain" description="FAD-binding" evidence="7">
    <location>
        <begin position="7"/>
        <end position="356"/>
    </location>
</feature>
<dbReference type="InterPro" id="IPR036188">
    <property type="entry name" value="FAD/NAD-bd_sf"/>
</dbReference>
<keyword evidence="6" id="KW-0472">Membrane</keyword>
<keyword evidence="6" id="KW-0812">Transmembrane</keyword>
<feature type="transmembrane region" description="Helical" evidence="6">
    <location>
        <begin position="684"/>
        <end position="705"/>
    </location>
</feature>
<evidence type="ECO:0000256" key="4">
    <source>
        <dbReference type="ARBA" id="ARBA00022827"/>
    </source>
</evidence>
<keyword evidence="5" id="KW-0560">Oxidoreductase</keyword>
<keyword evidence="6" id="KW-1133">Transmembrane helix</keyword>
<keyword evidence="3" id="KW-0285">Flavoprotein</keyword>
<proteinExistence type="inferred from homology"/>
<keyword evidence="4" id="KW-0274">FAD</keyword>
<reference evidence="8" key="1">
    <citation type="submission" date="2023-06" db="EMBL/GenBank/DDBJ databases">
        <authorList>
            <person name="Noh H."/>
        </authorList>
    </citation>
    <scope>NUCLEOTIDE SEQUENCE</scope>
    <source>
        <strain evidence="8">DUCC20226</strain>
    </source>
</reference>
<gene>
    <name evidence="8" type="ORF">N8I77_013252</name>
</gene>
<dbReference type="GO" id="GO:0004497">
    <property type="term" value="F:monooxygenase activity"/>
    <property type="evidence" value="ECO:0007669"/>
    <property type="project" value="InterPro"/>
</dbReference>
<evidence type="ECO:0000256" key="1">
    <source>
        <dbReference type="ARBA" id="ARBA00001974"/>
    </source>
</evidence>
<dbReference type="PANTHER" id="PTHR47356:SF2">
    <property type="entry name" value="FAD-BINDING DOMAIN-CONTAINING PROTEIN-RELATED"/>
    <property type="match status" value="1"/>
</dbReference>
<feature type="transmembrane region" description="Helical" evidence="6">
    <location>
        <begin position="762"/>
        <end position="789"/>
    </location>
</feature>
<evidence type="ECO:0000313" key="9">
    <source>
        <dbReference type="Proteomes" id="UP001265746"/>
    </source>
</evidence>
<comment type="similarity">
    <text evidence="2">Belongs to the paxM FAD-dependent monooxygenase family.</text>
</comment>
<evidence type="ECO:0000259" key="7">
    <source>
        <dbReference type="Pfam" id="PF01494"/>
    </source>
</evidence>
<dbReference type="PRINTS" id="PR00420">
    <property type="entry name" value="RNGMNOXGNASE"/>
</dbReference>
<evidence type="ECO:0000256" key="2">
    <source>
        <dbReference type="ARBA" id="ARBA00007992"/>
    </source>
</evidence>
<dbReference type="Pfam" id="PF01494">
    <property type="entry name" value="FAD_binding_3"/>
    <property type="match status" value="1"/>
</dbReference>